<proteinExistence type="predicted"/>
<evidence type="ECO:0000313" key="2">
    <source>
        <dbReference type="Proteomes" id="UP000324222"/>
    </source>
</evidence>
<keyword evidence="2" id="KW-1185">Reference proteome</keyword>
<dbReference type="Proteomes" id="UP000324222">
    <property type="component" value="Unassembled WGS sequence"/>
</dbReference>
<protein>
    <submittedName>
        <fullName evidence="1">Uncharacterized protein</fullName>
    </submittedName>
</protein>
<name>A0A5B7D324_PORTR</name>
<comment type="caution">
    <text evidence="1">The sequence shown here is derived from an EMBL/GenBank/DDBJ whole genome shotgun (WGS) entry which is preliminary data.</text>
</comment>
<sequence>MEEISYPQFGVRNLPPPGAIGQDIRIEKKNAGCCFVNNSLQCIFELPPNRNVCEGYDNPAAIINNILKNYKHLSHDVQRPLSPRPVPELL</sequence>
<dbReference type="AlphaFoldDB" id="A0A5B7D324"/>
<organism evidence="1 2">
    <name type="scientific">Portunus trituberculatus</name>
    <name type="common">Swimming crab</name>
    <name type="synonym">Neptunus trituberculatus</name>
    <dbReference type="NCBI Taxonomy" id="210409"/>
    <lineage>
        <taxon>Eukaryota</taxon>
        <taxon>Metazoa</taxon>
        <taxon>Ecdysozoa</taxon>
        <taxon>Arthropoda</taxon>
        <taxon>Crustacea</taxon>
        <taxon>Multicrustacea</taxon>
        <taxon>Malacostraca</taxon>
        <taxon>Eumalacostraca</taxon>
        <taxon>Eucarida</taxon>
        <taxon>Decapoda</taxon>
        <taxon>Pleocyemata</taxon>
        <taxon>Brachyura</taxon>
        <taxon>Eubrachyura</taxon>
        <taxon>Portunoidea</taxon>
        <taxon>Portunidae</taxon>
        <taxon>Portuninae</taxon>
        <taxon>Portunus</taxon>
    </lineage>
</organism>
<accession>A0A5B7D324</accession>
<gene>
    <name evidence="1" type="ORF">E2C01_008514</name>
</gene>
<dbReference type="EMBL" id="VSRR010000449">
    <property type="protein sequence ID" value="MPC15715.1"/>
    <property type="molecule type" value="Genomic_DNA"/>
</dbReference>
<evidence type="ECO:0000313" key="1">
    <source>
        <dbReference type="EMBL" id="MPC15715.1"/>
    </source>
</evidence>
<reference evidence="1 2" key="1">
    <citation type="submission" date="2019-05" db="EMBL/GenBank/DDBJ databases">
        <title>Another draft genome of Portunus trituberculatus and its Hox gene families provides insights of decapod evolution.</title>
        <authorList>
            <person name="Jeong J.-H."/>
            <person name="Song I."/>
            <person name="Kim S."/>
            <person name="Choi T."/>
            <person name="Kim D."/>
            <person name="Ryu S."/>
            <person name="Kim W."/>
        </authorList>
    </citation>
    <scope>NUCLEOTIDE SEQUENCE [LARGE SCALE GENOMIC DNA]</scope>
    <source>
        <tissue evidence="1">Muscle</tissue>
    </source>
</reference>